<dbReference type="PANTHER" id="PTHR43080:SF2">
    <property type="entry name" value="CBS DOMAIN-CONTAINING PROTEIN"/>
    <property type="match status" value="1"/>
</dbReference>
<sequence length="138" mass="15367">MSRTVAEIMTSDVVSLSSTASMYDLHQMMKTHNIRHIPIVDDTRFAGVVTQKTVLAKVMYLLDIHGSSCLSKEEKSINVMSLIDKDVVFASPDMPQIKAAEFFVNNRHGCLPVIDSQDRLLGIVTSSDFVRLALKLLQ</sequence>
<proteinExistence type="predicted"/>
<dbReference type="RefSeq" id="WP_086743749.1">
    <property type="nucleotide sequence ID" value="NZ_MWPV01000002.1"/>
</dbReference>
<accession>A0A244CSK7</accession>
<evidence type="ECO:0000256" key="2">
    <source>
        <dbReference type="PROSITE-ProRule" id="PRU00703"/>
    </source>
</evidence>
<name>A0A244CSK7_PSEDV</name>
<dbReference type="InterPro" id="IPR051257">
    <property type="entry name" value="Diverse_CBS-Domain"/>
</dbReference>
<dbReference type="SUPFAM" id="SSF54631">
    <property type="entry name" value="CBS-domain pair"/>
    <property type="match status" value="1"/>
</dbReference>
<dbReference type="PROSITE" id="PS51371">
    <property type="entry name" value="CBS"/>
    <property type="match status" value="2"/>
</dbReference>
<gene>
    <name evidence="4" type="ORF">B1199_08955</name>
</gene>
<dbReference type="InterPro" id="IPR000644">
    <property type="entry name" value="CBS_dom"/>
</dbReference>
<evidence type="ECO:0000259" key="3">
    <source>
        <dbReference type="PROSITE" id="PS51371"/>
    </source>
</evidence>
<keyword evidence="5" id="KW-1185">Reference proteome</keyword>
<organism evidence="4 5">
    <name type="scientific">Pseudoalteromonas ulvae</name>
    <dbReference type="NCBI Taxonomy" id="107327"/>
    <lineage>
        <taxon>Bacteria</taxon>
        <taxon>Pseudomonadati</taxon>
        <taxon>Pseudomonadota</taxon>
        <taxon>Gammaproteobacteria</taxon>
        <taxon>Alteromonadales</taxon>
        <taxon>Pseudoalteromonadaceae</taxon>
        <taxon>Pseudoalteromonas</taxon>
    </lineage>
</organism>
<feature type="domain" description="CBS" evidence="3">
    <location>
        <begin position="9"/>
        <end position="64"/>
    </location>
</feature>
<protein>
    <submittedName>
        <fullName evidence="4">CBS domain-containing protein</fullName>
    </submittedName>
</protein>
<reference evidence="4 5" key="1">
    <citation type="submission" date="2017-02" db="EMBL/GenBank/DDBJ databases">
        <title>Pseudoalteromonas ulvae TC14 Genome.</title>
        <authorList>
            <person name="Molmeret M."/>
        </authorList>
    </citation>
    <scope>NUCLEOTIDE SEQUENCE [LARGE SCALE GENOMIC DNA]</scope>
    <source>
        <strain evidence="4">TC14</strain>
    </source>
</reference>
<comment type="caution">
    <text evidence="4">The sequence shown here is derived from an EMBL/GenBank/DDBJ whole genome shotgun (WGS) entry which is preliminary data.</text>
</comment>
<dbReference type="AlphaFoldDB" id="A0A244CSK7"/>
<evidence type="ECO:0000313" key="5">
    <source>
        <dbReference type="Proteomes" id="UP000194841"/>
    </source>
</evidence>
<dbReference type="SMART" id="SM00116">
    <property type="entry name" value="CBS"/>
    <property type="match status" value="2"/>
</dbReference>
<dbReference type="OrthoDB" id="9802114at2"/>
<feature type="domain" description="CBS" evidence="3">
    <location>
        <begin position="83"/>
        <end position="138"/>
    </location>
</feature>
<dbReference type="EMBL" id="MWPV01000002">
    <property type="protein sequence ID" value="OUL58446.1"/>
    <property type="molecule type" value="Genomic_DNA"/>
</dbReference>
<dbReference type="PANTHER" id="PTHR43080">
    <property type="entry name" value="CBS DOMAIN-CONTAINING PROTEIN CBSX3, MITOCHONDRIAL"/>
    <property type="match status" value="1"/>
</dbReference>
<keyword evidence="1 2" id="KW-0129">CBS domain</keyword>
<dbReference type="Gene3D" id="3.10.580.10">
    <property type="entry name" value="CBS-domain"/>
    <property type="match status" value="1"/>
</dbReference>
<evidence type="ECO:0000256" key="1">
    <source>
        <dbReference type="ARBA" id="ARBA00023122"/>
    </source>
</evidence>
<dbReference type="InterPro" id="IPR046342">
    <property type="entry name" value="CBS_dom_sf"/>
</dbReference>
<evidence type="ECO:0000313" key="4">
    <source>
        <dbReference type="EMBL" id="OUL58446.1"/>
    </source>
</evidence>
<dbReference type="Pfam" id="PF00571">
    <property type="entry name" value="CBS"/>
    <property type="match status" value="2"/>
</dbReference>
<dbReference type="Proteomes" id="UP000194841">
    <property type="component" value="Unassembled WGS sequence"/>
</dbReference>